<evidence type="ECO:0000256" key="6">
    <source>
        <dbReference type="ARBA" id="ARBA00047639"/>
    </source>
</evidence>
<dbReference type="InterPro" id="IPR041715">
    <property type="entry name" value="HisRS-like_core"/>
</dbReference>
<dbReference type="InterPro" id="IPR036621">
    <property type="entry name" value="Anticodon-bd_dom_sf"/>
</dbReference>
<dbReference type="GO" id="GO:0006427">
    <property type="term" value="P:histidyl-tRNA aminoacylation"/>
    <property type="evidence" value="ECO:0007669"/>
    <property type="project" value="InterPro"/>
</dbReference>
<evidence type="ECO:0000259" key="7">
    <source>
        <dbReference type="PROSITE" id="PS50862"/>
    </source>
</evidence>
<comment type="caution">
    <text evidence="8">The sequence shown here is derived from an EMBL/GenBank/DDBJ whole genome shotgun (WGS) entry which is preliminary data.</text>
</comment>
<feature type="domain" description="Aminoacyl-transfer RNA synthetases class-II family profile" evidence="7">
    <location>
        <begin position="41"/>
        <end position="338"/>
    </location>
</feature>
<evidence type="ECO:0000256" key="1">
    <source>
        <dbReference type="ARBA" id="ARBA00008226"/>
    </source>
</evidence>
<dbReference type="Pfam" id="PF03129">
    <property type="entry name" value="HGTP_anticodon"/>
    <property type="match status" value="1"/>
</dbReference>
<dbReference type="Gene3D" id="3.40.50.800">
    <property type="entry name" value="Anticodon-binding domain"/>
    <property type="match status" value="1"/>
</dbReference>
<comment type="similarity">
    <text evidence="1">Belongs to the class-II aminoacyl-tRNA synthetase family.</text>
</comment>
<accession>A0A644W372</accession>
<evidence type="ECO:0000256" key="2">
    <source>
        <dbReference type="ARBA" id="ARBA00012815"/>
    </source>
</evidence>
<keyword evidence="4" id="KW-0067">ATP-binding</keyword>
<keyword evidence="5" id="KW-0648">Protein biosynthesis</keyword>
<dbReference type="InterPro" id="IPR045864">
    <property type="entry name" value="aa-tRNA-synth_II/BPL/LPL"/>
</dbReference>
<dbReference type="NCBIfam" id="TIGR00442">
    <property type="entry name" value="hisS"/>
    <property type="match status" value="1"/>
</dbReference>
<dbReference type="PANTHER" id="PTHR11476">
    <property type="entry name" value="HISTIDYL-TRNA SYNTHETASE"/>
    <property type="match status" value="1"/>
</dbReference>
<dbReference type="PIRSF" id="PIRSF001549">
    <property type="entry name" value="His-tRNA_synth"/>
    <property type="match status" value="1"/>
</dbReference>
<dbReference type="GO" id="GO:0004821">
    <property type="term" value="F:histidine-tRNA ligase activity"/>
    <property type="evidence" value="ECO:0007669"/>
    <property type="project" value="UniProtKB-EC"/>
</dbReference>
<proteinExistence type="inferred from homology"/>
<evidence type="ECO:0000256" key="3">
    <source>
        <dbReference type="ARBA" id="ARBA00022741"/>
    </source>
</evidence>
<dbReference type="GO" id="GO:0005737">
    <property type="term" value="C:cytoplasm"/>
    <property type="evidence" value="ECO:0007669"/>
    <property type="project" value="InterPro"/>
</dbReference>
<keyword evidence="3" id="KW-0547">Nucleotide-binding</keyword>
<evidence type="ECO:0000313" key="8">
    <source>
        <dbReference type="EMBL" id="MPL96913.1"/>
    </source>
</evidence>
<evidence type="ECO:0000256" key="5">
    <source>
        <dbReference type="ARBA" id="ARBA00022917"/>
    </source>
</evidence>
<dbReference type="InterPro" id="IPR015807">
    <property type="entry name" value="His-tRNA-ligase"/>
</dbReference>
<dbReference type="CDD" id="cd00773">
    <property type="entry name" value="HisRS-like_core"/>
    <property type="match status" value="1"/>
</dbReference>
<evidence type="ECO:0000256" key="4">
    <source>
        <dbReference type="ARBA" id="ARBA00022840"/>
    </source>
</evidence>
<organism evidence="8">
    <name type="scientific">bioreactor metagenome</name>
    <dbReference type="NCBI Taxonomy" id="1076179"/>
    <lineage>
        <taxon>unclassified sequences</taxon>
        <taxon>metagenomes</taxon>
        <taxon>ecological metagenomes</taxon>
    </lineage>
</organism>
<dbReference type="SUPFAM" id="SSF52954">
    <property type="entry name" value="Class II aaRS ABD-related"/>
    <property type="match status" value="1"/>
</dbReference>
<comment type="catalytic activity">
    <reaction evidence="6">
        <text>tRNA(His) + L-histidine + ATP = L-histidyl-tRNA(His) + AMP + diphosphate + H(+)</text>
        <dbReference type="Rhea" id="RHEA:17313"/>
        <dbReference type="Rhea" id="RHEA-COMP:9665"/>
        <dbReference type="Rhea" id="RHEA-COMP:9689"/>
        <dbReference type="ChEBI" id="CHEBI:15378"/>
        <dbReference type="ChEBI" id="CHEBI:30616"/>
        <dbReference type="ChEBI" id="CHEBI:33019"/>
        <dbReference type="ChEBI" id="CHEBI:57595"/>
        <dbReference type="ChEBI" id="CHEBI:78442"/>
        <dbReference type="ChEBI" id="CHEBI:78527"/>
        <dbReference type="ChEBI" id="CHEBI:456215"/>
        <dbReference type="EC" id="6.1.1.21"/>
    </reaction>
</comment>
<dbReference type="InterPro" id="IPR004154">
    <property type="entry name" value="Anticodon-bd"/>
</dbReference>
<gene>
    <name evidence="8" type="primary">hisS_22</name>
    <name evidence="8" type="ORF">SDC9_43097</name>
</gene>
<reference evidence="8" key="1">
    <citation type="submission" date="2019-08" db="EMBL/GenBank/DDBJ databases">
        <authorList>
            <person name="Kucharzyk K."/>
            <person name="Murdoch R.W."/>
            <person name="Higgins S."/>
            <person name="Loffler F."/>
        </authorList>
    </citation>
    <scope>NUCLEOTIDE SEQUENCE</scope>
</reference>
<name>A0A644W372_9ZZZZ</name>
<dbReference type="InterPro" id="IPR004516">
    <property type="entry name" value="HisRS/HisZ"/>
</dbReference>
<protein>
    <recommendedName>
        <fullName evidence="2">histidine--tRNA ligase</fullName>
        <ecNumber evidence="2">6.1.1.21</ecNumber>
    </recommendedName>
</protein>
<dbReference type="EMBL" id="VSSQ01000532">
    <property type="protein sequence ID" value="MPL96913.1"/>
    <property type="molecule type" value="Genomic_DNA"/>
</dbReference>
<keyword evidence="8" id="KW-0436">Ligase</keyword>
<dbReference type="HAMAP" id="MF_00127">
    <property type="entry name" value="His_tRNA_synth"/>
    <property type="match status" value="1"/>
</dbReference>
<dbReference type="Gene3D" id="3.30.930.10">
    <property type="entry name" value="Bira Bifunctional Protein, Domain 2"/>
    <property type="match status" value="1"/>
</dbReference>
<dbReference type="SUPFAM" id="SSF55681">
    <property type="entry name" value="Class II aaRS and biotin synthetases"/>
    <property type="match status" value="1"/>
</dbReference>
<dbReference type="GO" id="GO:0005524">
    <property type="term" value="F:ATP binding"/>
    <property type="evidence" value="ECO:0007669"/>
    <property type="project" value="UniProtKB-KW"/>
</dbReference>
<dbReference type="EC" id="6.1.1.21" evidence="2"/>
<dbReference type="PANTHER" id="PTHR11476:SF7">
    <property type="entry name" value="HISTIDINE--TRNA LIGASE"/>
    <property type="match status" value="1"/>
</dbReference>
<dbReference type="Pfam" id="PF13393">
    <property type="entry name" value="tRNA-synt_His"/>
    <property type="match status" value="1"/>
</dbReference>
<dbReference type="AlphaFoldDB" id="A0A644W372"/>
<dbReference type="InterPro" id="IPR006195">
    <property type="entry name" value="aa-tRNA-synth_II"/>
</dbReference>
<dbReference type="PROSITE" id="PS50862">
    <property type="entry name" value="AA_TRNA_LIGASE_II"/>
    <property type="match status" value="1"/>
</dbReference>
<sequence>MSDKTKAGSIIEPRVLKGFRDFLPAMEIPKKAIISKLETHFSSYGFVPIDTPVLEYTEVLLGKGGGETDKQIFHFKDNGERDVALRFDLTVPFARFLAQHQSELALPFKRFHIDKVWRGENPQKGRYREFTQCDFDIVGVDNAEADFEILSMMDSSFSVMGVENYQFCIAHRGLFNAFLAHLDILDKSTEILRTVDKLRKIGKEEVASQLAEITGSSEKANQILAYIHKENENESFLETLDRLSSLAGNEEVHTKRMRAIHAYLMKAGIADHFVFDPSITRGLDYYTGIVYETFLTQLPNFGSVCSGGRYNDLASLYTKENLPGVGSSIGLDRLLAALEELESPIVQSTSSADVAIFNTDMAGFAYYDKLARSLRKAGLRVCVHLTDKKLAAQYKWAENNAIPYAILVSKEEEEQNRFTLRHLANRENHPNLTLQEALTILQRK</sequence>